<sequence>MGFFSKLFGQSAGHKQLSKREFTEQLAQEVQQTVPDARVEVKDADDDAEISIHITYPNAESNIVYPDNLYASYSQGRADYESYKQNILNNIYDYYYGEEETATLMPNIKHIDWVAEVERVTATQGKDDAPPQRLVTFPFAGDLVTVLALDYPNKMGYVFEADLAEHTPDGSKDTALHMALENLRAYSEHVSVETVDDTWHRVSLDQTYDASLALILDTILPQLALSAEPVLALIARDQFIVVDGNASRDLEVLQQFAAEQVKQVPHALSAHLYRYRDGRISVYEALQ</sequence>
<evidence type="ECO:0000313" key="2">
    <source>
        <dbReference type="Proteomes" id="UP000832011"/>
    </source>
</evidence>
<name>A0ABY4DY02_9NEIS</name>
<keyword evidence="2" id="KW-1185">Reference proteome</keyword>
<gene>
    <name evidence="1" type="ORF">LVJ82_13090</name>
</gene>
<protein>
    <recommendedName>
        <fullName evidence="3">DUF1444 domain-containing protein</fullName>
    </recommendedName>
</protein>
<dbReference type="EMBL" id="CP091511">
    <property type="protein sequence ID" value="UOO88402.1"/>
    <property type="molecule type" value="Genomic_DNA"/>
</dbReference>
<accession>A0ABY4DY02</accession>
<proteinExistence type="predicted"/>
<dbReference type="Proteomes" id="UP000832011">
    <property type="component" value="Chromosome"/>
</dbReference>
<dbReference type="RefSeq" id="WP_058357917.1">
    <property type="nucleotide sequence ID" value="NZ_CABKVG010000010.1"/>
</dbReference>
<evidence type="ECO:0000313" key="1">
    <source>
        <dbReference type="EMBL" id="UOO88402.1"/>
    </source>
</evidence>
<reference evidence="1 2" key="1">
    <citation type="journal article" date="2022" name="Res Sq">
        <title>Evolution of multicellular longitudinally dividing oral cavity symbionts (Neisseriaceae).</title>
        <authorList>
            <person name="Nyongesa S."/>
            <person name="Weber P."/>
            <person name="Bernet E."/>
            <person name="Pullido F."/>
            <person name="Nieckarz M."/>
            <person name="Delaby M."/>
            <person name="Nieves C."/>
            <person name="Viehboeck T."/>
            <person name="Krause N."/>
            <person name="Rivera-Millot A."/>
            <person name="Nakamura A."/>
            <person name="Vischer N."/>
            <person name="VanNieuwenhze M."/>
            <person name="Brun Y."/>
            <person name="Cava F."/>
            <person name="Bulgheresi S."/>
            <person name="Veyrier F."/>
        </authorList>
    </citation>
    <scope>NUCLEOTIDE SEQUENCE [LARGE SCALE GENOMIC DNA]</scope>
    <source>
        <strain evidence="1 2">SN4</strain>
    </source>
</reference>
<organism evidence="1 2">
    <name type="scientific">Vitreoscilla massiliensis</name>
    <dbReference type="NCBI Taxonomy" id="1689272"/>
    <lineage>
        <taxon>Bacteria</taxon>
        <taxon>Pseudomonadati</taxon>
        <taxon>Pseudomonadota</taxon>
        <taxon>Betaproteobacteria</taxon>
        <taxon>Neisseriales</taxon>
        <taxon>Neisseriaceae</taxon>
        <taxon>Vitreoscilla</taxon>
    </lineage>
</organism>
<evidence type="ECO:0008006" key="3">
    <source>
        <dbReference type="Google" id="ProtNLM"/>
    </source>
</evidence>